<sequence>MADETAPTTRPEQCDDELVEFDVPTDFGPLPPPVSTEPEETGESGESGDTGDEPATLDVRRRASLAAFVGVVAGGVAIAYLARAVDTGAVGDWAVCALMGLVSVAYLAALLDARTPLLVADEQGVRLRMGRSWVGLTWGSLRRVEVIGRRGLQDGRLVLVPRNSSRVLEQADAGARRAARLARRLHGAPFVVPLTLATRVLRSADLGTGIVAPLRSLADGRTEIVAGPVGESADGIEPPEDVTDHEGPLGQVETPQPPRRWTHPGPVIAHGIGMVAARLRSRPDVDTPGADGPSLIPDPVVASATPSPLREPVAGRRTEVTRDLPREQVAGANALKADASYDDDATRQLPEALELRRPGSVDLEVEGWSSYGADVRPIVVTGDLLETIVVDDFAIEPAEEPVIGVEFAAARGRLGLSVDQLAERTRIRPHVIESIEVDDFVPCGGDFYARGHIRTLARVLGVDAAPLLASYDERYADAPVNARRVFEAELAHSGGIRATRGGPNWSVLVAAVMALVLAWSIARLVMDAPVDLRDQPVLNGSGGPHQQGAAAAAKVPVVISAPASGARVIVRDGEGSVVFTGDIAFGASKTLSVSPPVRIQATDGSVTVTVDGEDRGALGKAGSPGSGTFVVR</sequence>
<evidence type="ECO:0000256" key="1">
    <source>
        <dbReference type="SAM" id="MobiDB-lite"/>
    </source>
</evidence>
<feature type="region of interest" description="Disordered" evidence="1">
    <location>
        <begin position="1"/>
        <end position="55"/>
    </location>
</feature>
<evidence type="ECO:0000256" key="2">
    <source>
        <dbReference type="SAM" id="Phobius"/>
    </source>
</evidence>
<organism evidence="3 4">
    <name type="scientific">Nocardioides agariphilus</name>
    <dbReference type="NCBI Taxonomy" id="433664"/>
    <lineage>
        <taxon>Bacteria</taxon>
        <taxon>Bacillati</taxon>
        <taxon>Actinomycetota</taxon>
        <taxon>Actinomycetes</taxon>
        <taxon>Propionibacteriales</taxon>
        <taxon>Nocardioidaceae</taxon>
        <taxon>Nocardioides</taxon>
    </lineage>
</organism>
<dbReference type="PANTHER" id="PTHR34475">
    <property type="match status" value="1"/>
</dbReference>
<keyword evidence="2" id="KW-0812">Transmembrane</keyword>
<feature type="transmembrane region" description="Helical" evidence="2">
    <location>
        <begin position="93"/>
        <end position="111"/>
    </location>
</feature>
<comment type="caution">
    <text evidence="3">The sequence shown here is derived from an EMBL/GenBank/DDBJ whole genome shotgun (WGS) entry which is preliminary data.</text>
</comment>
<evidence type="ECO:0000313" key="4">
    <source>
        <dbReference type="Proteomes" id="UP000660668"/>
    </source>
</evidence>
<keyword evidence="2" id="KW-0472">Membrane</keyword>
<keyword evidence="4" id="KW-1185">Reference proteome</keyword>
<accession>A0A930VJX8</accession>
<dbReference type="InterPro" id="IPR050400">
    <property type="entry name" value="Bact_Cytoskel_RodZ"/>
</dbReference>
<feature type="transmembrane region" description="Helical" evidence="2">
    <location>
        <begin position="63"/>
        <end position="81"/>
    </location>
</feature>
<keyword evidence="2" id="KW-1133">Transmembrane helix</keyword>
<feature type="region of interest" description="Disordered" evidence="1">
    <location>
        <begin position="284"/>
        <end position="317"/>
    </location>
</feature>
<dbReference type="EMBL" id="JADKPO010000004">
    <property type="protein sequence ID" value="MBF4767011.1"/>
    <property type="molecule type" value="Genomic_DNA"/>
</dbReference>
<dbReference type="RefSeq" id="WP_194695163.1">
    <property type="nucleotide sequence ID" value="NZ_JADKPO010000004.1"/>
</dbReference>
<dbReference type="InterPro" id="IPR010982">
    <property type="entry name" value="Lambda_DNA-bd_dom_sf"/>
</dbReference>
<reference evidence="3" key="1">
    <citation type="submission" date="2020-11" db="EMBL/GenBank/DDBJ databases">
        <title>Nocardioides cynanchi sp. nov., isolated from soil of rhizosphere of Cynanchum wilfordii.</title>
        <authorList>
            <person name="Lee J.-S."/>
            <person name="Suh M.K."/>
            <person name="Kim J.-S."/>
        </authorList>
    </citation>
    <scope>NUCLEOTIDE SEQUENCE</scope>
    <source>
        <strain evidence="3">KCTC 19276</strain>
    </source>
</reference>
<feature type="compositionally biased region" description="Polar residues" evidence="1">
    <location>
        <begin position="1"/>
        <end position="11"/>
    </location>
</feature>
<proteinExistence type="predicted"/>
<dbReference type="Gene3D" id="1.10.260.40">
    <property type="entry name" value="lambda repressor-like DNA-binding domains"/>
    <property type="match status" value="1"/>
</dbReference>
<dbReference type="AlphaFoldDB" id="A0A930VJX8"/>
<feature type="transmembrane region" description="Helical" evidence="2">
    <location>
        <begin position="505"/>
        <end position="526"/>
    </location>
</feature>
<protein>
    <submittedName>
        <fullName evidence="3">Helix-turn-helix domain-containing protein</fullName>
    </submittedName>
</protein>
<dbReference type="GO" id="GO:0003677">
    <property type="term" value="F:DNA binding"/>
    <property type="evidence" value="ECO:0007669"/>
    <property type="project" value="InterPro"/>
</dbReference>
<dbReference type="PANTHER" id="PTHR34475:SF1">
    <property type="entry name" value="CYTOSKELETON PROTEIN RODZ"/>
    <property type="match status" value="1"/>
</dbReference>
<name>A0A930VJX8_9ACTN</name>
<dbReference type="Proteomes" id="UP000660668">
    <property type="component" value="Unassembled WGS sequence"/>
</dbReference>
<dbReference type="Pfam" id="PF13413">
    <property type="entry name" value="HTH_25"/>
    <property type="match status" value="1"/>
</dbReference>
<gene>
    <name evidence="3" type="ORF">ISU10_04440</name>
</gene>
<evidence type="ECO:0000313" key="3">
    <source>
        <dbReference type="EMBL" id="MBF4767011.1"/>
    </source>
</evidence>